<sequence>MEVFFSVLERLTCPIQVHRVRPSIFDQMDPGVLQAGFGI</sequence>
<dbReference type="EMBL" id="AWUE01017164">
    <property type="protein sequence ID" value="OMO88128.1"/>
    <property type="molecule type" value="Genomic_DNA"/>
</dbReference>
<keyword evidence="2" id="KW-1185">Reference proteome</keyword>
<comment type="caution">
    <text evidence="1">The sequence shown here is derived from an EMBL/GenBank/DDBJ whole genome shotgun (WGS) entry which is preliminary data.</text>
</comment>
<name>A0A1R3IZX4_9ROSI</name>
<reference evidence="2" key="1">
    <citation type="submission" date="2013-09" db="EMBL/GenBank/DDBJ databases">
        <title>Corchorus olitorius genome sequencing.</title>
        <authorList>
            <person name="Alam M."/>
            <person name="Haque M.S."/>
            <person name="Islam M.S."/>
            <person name="Emdad E.M."/>
            <person name="Islam M.M."/>
            <person name="Ahmed B."/>
            <person name="Halim A."/>
            <person name="Hossen Q.M.M."/>
            <person name="Hossain M.Z."/>
            <person name="Ahmed R."/>
            <person name="Khan M.M."/>
            <person name="Islam R."/>
            <person name="Rashid M.M."/>
            <person name="Khan S.A."/>
            <person name="Rahman M.S."/>
            <person name="Alam M."/>
            <person name="Yahiya A.S."/>
            <person name="Khan M.S."/>
            <person name="Azam M.S."/>
            <person name="Haque T."/>
            <person name="Lashkar M.Z.H."/>
            <person name="Akhand A.I."/>
            <person name="Morshed G."/>
            <person name="Roy S."/>
            <person name="Uddin K.S."/>
            <person name="Rabeya T."/>
            <person name="Hossain A.S."/>
            <person name="Chowdhury A."/>
            <person name="Snigdha A.R."/>
            <person name="Mortoza M.S."/>
            <person name="Matin S.A."/>
            <person name="Hoque S.M.E."/>
            <person name="Islam M.K."/>
            <person name="Roy D.K."/>
            <person name="Haider R."/>
            <person name="Moosa M.M."/>
            <person name="Elias S.M."/>
            <person name="Hasan A.M."/>
            <person name="Jahan S."/>
            <person name="Shafiuddin M."/>
            <person name="Mahmood N."/>
            <person name="Shommy N.S."/>
        </authorList>
    </citation>
    <scope>NUCLEOTIDE SEQUENCE [LARGE SCALE GENOMIC DNA]</scope>
    <source>
        <strain evidence="2">cv. O-4</strain>
    </source>
</reference>
<dbReference type="AlphaFoldDB" id="A0A1R3IZX4"/>
<accession>A0A1R3IZX4</accession>
<organism evidence="1 2">
    <name type="scientific">Corchorus olitorius</name>
    <dbReference type="NCBI Taxonomy" id="93759"/>
    <lineage>
        <taxon>Eukaryota</taxon>
        <taxon>Viridiplantae</taxon>
        <taxon>Streptophyta</taxon>
        <taxon>Embryophyta</taxon>
        <taxon>Tracheophyta</taxon>
        <taxon>Spermatophyta</taxon>
        <taxon>Magnoliopsida</taxon>
        <taxon>eudicotyledons</taxon>
        <taxon>Gunneridae</taxon>
        <taxon>Pentapetalae</taxon>
        <taxon>rosids</taxon>
        <taxon>malvids</taxon>
        <taxon>Malvales</taxon>
        <taxon>Malvaceae</taxon>
        <taxon>Grewioideae</taxon>
        <taxon>Apeibeae</taxon>
        <taxon>Corchorus</taxon>
    </lineage>
</organism>
<dbReference type="Proteomes" id="UP000187203">
    <property type="component" value="Unassembled WGS sequence"/>
</dbReference>
<gene>
    <name evidence="1" type="ORF">COLO4_20419</name>
</gene>
<dbReference type="OrthoDB" id="10339578at2759"/>
<evidence type="ECO:0000313" key="1">
    <source>
        <dbReference type="EMBL" id="OMO88128.1"/>
    </source>
</evidence>
<proteinExistence type="predicted"/>
<protein>
    <submittedName>
        <fullName evidence="1">Uncharacterized protein</fullName>
    </submittedName>
</protein>
<evidence type="ECO:0000313" key="2">
    <source>
        <dbReference type="Proteomes" id="UP000187203"/>
    </source>
</evidence>